<name>A0AAN9R0H9_PHACN</name>
<protein>
    <submittedName>
        <fullName evidence="1">Uncharacterized protein</fullName>
    </submittedName>
</protein>
<gene>
    <name evidence="1" type="ORF">VNO80_19720</name>
</gene>
<comment type="caution">
    <text evidence="1">The sequence shown here is derived from an EMBL/GenBank/DDBJ whole genome shotgun (WGS) entry which is preliminary data.</text>
</comment>
<dbReference type="EMBL" id="JAYMYR010000007">
    <property type="protein sequence ID" value="KAK7354261.1"/>
    <property type="molecule type" value="Genomic_DNA"/>
</dbReference>
<proteinExistence type="predicted"/>
<reference evidence="1 2" key="1">
    <citation type="submission" date="2024-01" db="EMBL/GenBank/DDBJ databases">
        <title>The genomes of 5 underutilized Papilionoideae crops provide insights into root nodulation and disease resistanc.</title>
        <authorList>
            <person name="Jiang F."/>
        </authorList>
    </citation>
    <scope>NUCLEOTIDE SEQUENCE [LARGE SCALE GENOMIC DNA]</scope>
    <source>
        <strain evidence="1">JINMINGXINNONG_FW02</strain>
        <tissue evidence="1">Leaves</tissue>
    </source>
</reference>
<dbReference type="Proteomes" id="UP001374584">
    <property type="component" value="Unassembled WGS sequence"/>
</dbReference>
<sequence>MVEQGSEGVLQGSTNPVKEGIFLRRVYYRHCMEIWSVEKHLSLFHGLAPIYAYSGVEVLRGAFSKLVEALP</sequence>
<keyword evidence="2" id="KW-1185">Reference proteome</keyword>
<accession>A0AAN9R0H9</accession>
<organism evidence="1 2">
    <name type="scientific">Phaseolus coccineus</name>
    <name type="common">Scarlet runner bean</name>
    <name type="synonym">Phaseolus multiflorus</name>
    <dbReference type="NCBI Taxonomy" id="3886"/>
    <lineage>
        <taxon>Eukaryota</taxon>
        <taxon>Viridiplantae</taxon>
        <taxon>Streptophyta</taxon>
        <taxon>Embryophyta</taxon>
        <taxon>Tracheophyta</taxon>
        <taxon>Spermatophyta</taxon>
        <taxon>Magnoliopsida</taxon>
        <taxon>eudicotyledons</taxon>
        <taxon>Gunneridae</taxon>
        <taxon>Pentapetalae</taxon>
        <taxon>rosids</taxon>
        <taxon>fabids</taxon>
        <taxon>Fabales</taxon>
        <taxon>Fabaceae</taxon>
        <taxon>Papilionoideae</taxon>
        <taxon>50 kb inversion clade</taxon>
        <taxon>NPAAA clade</taxon>
        <taxon>indigoferoid/millettioid clade</taxon>
        <taxon>Phaseoleae</taxon>
        <taxon>Phaseolus</taxon>
    </lineage>
</organism>
<evidence type="ECO:0000313" key="2">
    <source>
        <dbReference type="Proteomes" id="UP001374584"/>
    </source>
</evidence>
<evidence type="ECO:0000313" key="1">
    <source>
        <dbReference type="EMBL" id="KAK7354261.1"/>
    </source>
</evidence>
<dbReference type="AlphaFoldDB" id="A0AAN9R0H9"/>